<reference evidence="1" key="1">
    <citation type="journal article" date="2016" name="Nat. Genet.">
        <title>A high-quality carrot genome assembly provides new insights into carotenoid accumulation and asterid genome evolution.</title>
        <authorList>
            <person name="Iorizzo M."/>
            <person name="Ellison S."/>
            <person name="Senalik D."/>
            <person name="Zeng P."/>
            <person name="Satapoomin P."/>
            <person name="Huang J."/>
            <person name="Bowman M."/>
            <person name="Iovene M."/>
            <person name="Sanseverino W."/>
            <person name="Cavagnaro P."/>
            <person name="Yildiz M."/>
            <person name="Macko-Podgorni A."/>
            <person name="Moranska E."/>
            <person name="Grzebelus E."/>
            <person name="Grzebelus D."/>
            <person name="Ashrafi H."/>
            <person name="Zheng Z."/>
            <person name="Cheng S."/>
            <person name="Spooner D."/>
            <person name="Van Deynze A."/>
            <person name="Simon P."/>
        </authorList>
    </citation>
    <scope>NUCLEOTIDE SEQUENCE [LARGE SCALE GENOMIC DNA]</scope>
    <source>
        <tissue evidence="1">Leaf</tissue>
    </source>
</reference>
<sequence length="199" mass="22597">MEETALTELERLQTRILQRISDLELRAGLPLPYTPQNDNVSANETRLSEILLNNGVKYFAFKKVGFDFYDLSLELRRDALCAASVHHLCKSIVMYTARCNMKNVKNFLYSLNDGKIPRMKFNLLLAPEEVSEMLTGYVRNGVTCIGMKTDIPIILDEAIVKLDPDFFWMGGGDIDLKLGIRTSEFINYLNPFIVNCSSS</sequence>
<gene>
    <name evidence="1" type="ORF">DCAR_004945</name>
</gene>
<dbReference type="CDD" id="cd04332">
    <property type="entry name" value="YbaK_like"/>
    <property type="match status" value="1"/>
</dbReference>
<dbReference type="EMBL" id="LNRQ01000002">
    <property type="protein sequence ID" value="KZN04108.1"/>
    <property type="molecule type" value="Genomic_DNA"/>
</dbReference>
<dbReference type="Gramene" id="KZN04108">
    <property type="protein sequence ID" value="KZN04108"/>
    <property type="gene ID" value="DCAR_004945"/>
</dbReference>
<comment type="caution">
    <text evidence="1">The sequence shown here is derived from an EMBL/GenBank/DDBJ whole genome shotgun (WGS) entry which is preliminary data.</text>
</comment>
<evidence type="ECO:0000313" key="1">
    <source>
        <dbReference type="EMBL" id="KZN04108.1"/>
    </source>
</evidence>
<dbReference type="PANTHER" id="PTHR30411">
    <property type="entry name" value="CYTOPLASMIC PROTEIN"/>
    <property type="match status" value="1"/>
</dbReference>
<name>A0A166CMR3_DAUCS</name>
<dbReference type="PANTHER" id="PTHR30411:SF4">
    <property type="entry name" value="YBAK_AMINOACYL-TRNA SYNTHETASE-ASSOCIATED DOMAIN-CONTAINING PROTEIN"/>
    <property type="match status" value="1"/>
</dbReference>
<protein>
    <recommendedName>
        <fullName evidence="2">YbaK/aminoacyl-tRNA synthetase-associated domain-containing protein</fullName>
    </recommendedName>
</protein>
<dbReference type="GO" id="GO:0002161">
    <property type="term" value="F:aminoacyl-tRNA deacylase activity"/>
    <property type="evidence" value="ECO:0007669"/>
    <property type="project" value="InterPro"/>
</dbReference>
<organism evidence="1">
    <name type="scientific">Daucus carota subsp. sativus</name>
    <name type="common">Carrot</name>
    <dbReference type="NCBI Taxonomy" id="79200"/>
    <lineage>
        <taxon>Eukaryota</taxon>
        <taxon>Viridiplantae</taxon>
        <taxon>Streptophyta</taxon>
        <taxon>Embryophyta</taxon>
        <taxon>Tracheophyta</taxon>
        <taxon>Spermatophyta</taxon>
        <taxon>Magnoliopsida</taxon>
        <taxon>eudicotyledons</taxon>
        <taxon>Gunneridae</taxon>
        <taxon>Pentapetalae</taxon>
        <taxon>asterids</taxon>
        <taxon>campanulids</taxon>
        <taxon>Apiales</taxon>
        <taxon>Apiaceae</taxon>
        <taxon>Apioideae</taxon>
        <taxon>Scandiceae</taxon>
        <taxon>Daucinae</taxon>
        <taxon>Daucus</taxon>
        <taxon>Daucus sect. Daucus</taxon>
    </lineage>
</organism>
<accession>A0A166CMR3</accession>
<dbReference type="InterPro" id="IPR036754">
    <property type="entry name" value="YbaK/aa-tRNA-synt-asso_dom_sf"/>
</dbReference>
<proteinExistence type="predicted"/>
<dbReference type="OMA" id="MENTRAH"/>
<dbReference type="AlphaFoldDB" id="A0A166CMR3"/>
<evidence type="ECO:0008006" key="2">
    <source>
        <dbReference type="Google" id="ProtNLM"/>
    </source>
</evidence>
<dbReference type="SUPFAM" id="SSF55826">
    <property type="entry name" value="YbaK/ProRS associated domain"/>
    <property type="match status" value="1"/>
</dbReference>
<dbReference type="Gene3D" id="3.90.960.10">
    <property type="entry name" value="YbaK/aminoacyl-tRNA synthetase-associated domain"/>
    <property type="match status" value="1"/>
</dbReference>